<sequence>MTTRTTTATATAADRWRQGTVAAGAIVAMAGAAWGSGAFGGTAIADAAGGALDADGTLLAPASPAFGIWSVIYVALALFACVQALPSRATDPRMRAVSWWVLASMVLNAAWIGVVQAGALWASVVVIVMLVAVLGTIARRLTLTDAANPLDLAVTEITVGLYLGWSAVATVANIAAAGRDAVGADAAEGTLAAILALAVVAVIAATMAVALRWRPALAMSAGLAMAWGLGWIAAGRAEGEPHNIAVMWAAGVAAAIAFAAPFAAFDFRRDHRLEPVDLTDEDVSQRRA</sequence>
<feature type="transmembrane region" description="Helical" evidence="1">
    <location>
        <begin position="65"/>
        <end position="85"/>
    </location>
</feature>
<feature type="transmembrane region" description="Helical" evidence="1">
    <location>
        <begin position="21"/>
        <end position="45"/>
    </location>
</feature>
<evidence type="ECO:0000313" key="3">
    <source>
        <dbReference type="Proteomes" id="UP001157125"/>
    </source>
</evidence>
<accession>A0ABQ6IA45</accession>
<dbReference type="Gene3D" id="1.20.1260.100">
    <property type="entry name" value="TspO/MBR protein"/>
    <property type="match status" value="1"/>
</dbReference>
<evidence type="ECO:0000313" key="2">
    <source>
        <dbReference type="EMBL" id="GMA33943.1"/>
    </source>
</evidence>
<proteinExistence type="predicted"/>
<keyword evidence="1" id="KW-0472">Membrane</keyword>
<feature type="transmembrane region" description="Helical" evidence="1">
    <location>
        <begin position="216"/>
        <end position="234"/>
    </location>
</feature>
<feature type="transmembrane region" description="Helical" evidence="1">
    <location>
        <begin position="190"/>
        <end position="209"/>
    </location>
</feature>
<dbReference type="InterPro" id="IPR038330">
    <property type="entry name" value="TspO/MBR-related_sf"/>
</dbReference>
<name>A0ABQ6IA45_9MICO</name>
<keyword evidence="1" id="KW-0812">Transmembrane</keyword>
<dbReference type="RefSeq" id="WP_284327131.1">
    <property type="nucleotide sequence ID" value="NZ_BSUN01000001.1"/>
</dbReference>
<feature type="transmembrane region" description="Helical" evidence="1">
    <location>
        <begin position="97"/>
        <end position="114"/>
    </location>
</feature>
<keyword evidence="1" id="KW-1133">Transmembrane helix</keyword>
<reference evidence="3" key="1">
    <citation type="journal article" date="2019" name="Int. J. Syst. Evol. Microbiol.">
        <title>The Global Catalogue of Microorganisms (GCM) 10K type strain sequencing project: providing services to taxonomists for standard genome sequencing and annotation.</title>
        <authorList>
            <consortium name="The Broad Institute Genomics Platform"/>
            <consortium name="The Broad Institute Genome Sequencing Center for Infectious Disease"/>
            <person name="Wu L."/>
            <person name="Ma J."/>
        </authorList>
    </citation>
    <scope>NUCLEOTIDE SEQUENCE [LARGE SCALE GENOMIC DNA]</scope>
    <source>
        <strain evidence="3">NBRC 112299</strain>
    </source>
</reference>
<dbReference type="PANTHER" id="PTHR33802:SF1">
    <property type="entry name" value="XK-RELATED PROTEIN"/>
    <property type="match status" value="1"/>
</dbReference>
<comment type="caution">
    <text evidence="2">The sequence shown here is derived from an EMBL/GenBank/DDBJ whole genome shotgun (WGS) entry which is preliminary data.</text>
</comment>
<keyword evidence="3" id="KW-1185">Reference proteome</keyword>
<feature type="transmembrane region" description="Helical" evidence="1">
    <location>
        <begin position="159"/>
        <end position="178"/>
    </location>
</feature>
<evidence type="ECO:0008006" key="4">
    <source>
        <dbReference type="Google" id="ProtNLM"/>
    </source>
</evidence>
<dbReference type="PANTHER" id="PTHR33802">
    <property type="entry name" value="SI:CH211-161H7.5-RELATED"/>
    <property type="match status" value="1"/>
</dbReference>
<organism evidence="2 3">
    <name type="scientific">Demequina litorisediminis</name>
    <dbReference type="NCBI Taxonomy" id="1849022"/>
    <lineage>
        <taxon>Bacteria</taxon>
        <taxon>Bacillati</taxon>
        <taxon>Actinomycetota</taxon>
        <taxon>Actinomycetes</taxon>
        <taxon>Micrococcales</taxon>
        <taxon>Demequinaceae</taxon>
        <taxon>Demequina</taxon>
    </lineage>
</organism>
<dbReference type="EMBL" id="BSUN01000001">
    <property type="protein sequence ID" value="GMA33943.1"/>
    <property type="molecule type" value="Genomic_DNA"/>
</dbReference>
<protein>
    <recommendedName>
        <fullName evidence="4">Tryptophan-rich sensory protein</fullName>
    </recommendedName>
</protein>
<feature type="transmembrane region" description="Helical" evidence="1">
    <location>
        <begin position="120"/>
        <end position="138"/>
    </location>
</feature>
<dbReference type="Proteomes" id="UP001157125">
    <property type="component" value="Unassembled WGS sequence"/>
</dbReference>
<gene>
    <name evidence="2" type="ORF">GCM10025876_01470</name>
</gene>
<feature type="transmembrane region" description="Helical" evidence="1">
    <location>
        <begin position="246"/>
        <end position="265"/>
    </location>
</feature>
<evidence type="ECO:0000256" key="1">
    <source>
        <dbReference type="SAM" id="Phobius"/>
    </source>
</evidence>